<dbReference type="InterPro" id="IPR010664">
    <property type="entry name" value="LipoPS_assembly_LptC-rel"/>
</dbReference>
<dbReference type="GO" id="GO:0005886">
    <property type="term" value="C:plasma membrane"/>
    <property type="evidence" value="ECO:0007669"/>
    <property type="project" value="UniProtKB-SubCell"/>
</dbReference>
<dbReference type="GO" id="GO:0030288">
    <property type="term" value="C:outer membrane-bounded periplasmic space"/>
    <property type="evidence" value="ECO:0007669"/>
    <property type="project" value="TreeGrafter"/>
</dbReference>
<evidence type="ECO:0000256" key="4">
    <source>
        <dbReference type="ARBA" id="ARBA00022989"/>
    </source>
</evidence>
<dbReference type="AlphaFoldDB" id="A0A1T0AWD3"/>
<dbReference type="InterPro" id="IPR052363">
    <property type="entry name" value="LPS_export_LptC"/>
</dbReference>
<comment type="similarity">
    <text evidence="6 7">Belongs to the LptC family.</text>
</comment>
<keyword evidence="1 6" id="KW-1003">Cell membrane</keyword>
<organism evidence="8 9">
    <name type="scientific">[Haemophilus] felis</name>
    <dbReference type="NCBI Taxonomy" id="123822"/>
    <lineage>
        <taxon>Bacteria</taxon>
        <taxon>Pseudomonadati</taxon>
        <taxon>Pseudomonadota</taxon>
        <taxon>Gammaproteobacteria</taxon>
        <taxon>Pasteurellales</taxon>
        <taxon>Pasteurellaceae</taxon>
    </lineage>
</organism>
<dbReference type="OrthoDB" id="5659892at2"/>
<dbReference type="Gene3D" id="2.60.450.10">
    <property type="entry name" value="Lipopolysaccharide (LPS) transport protein A like domain"/>
    <property type="match status" value="1"/>
</dbReference>
<dbReference type="GO" id="GO:0017089">
    <property type="term" value="F:glycolipid transfer activity"/>
    <property type="evidence" value="ECO:0007669"/>
    <property type="project" value="TreeGrafter"/>
</dbReference>
<dbReference type="PANTHER" id="PTHR37481:SF1">
    <property type="entry name" value="LIPOPOLYSACCHARIDE EXPORT SYSTEM PROTEIN LPTC"/>
    <property type="match status" value="1"/>
</dbReference>
<proteinExistence type="inferred from homology"/>
<evidence type="ECO:0000256" key="3">
    <source>
        <dbReference type="ARBA" id="ARBA00022692"/>
    </source>
</evidence>
<evidence type="ECO:0000256" key="7">
    <source>
        <dbReference type="PIRNR" id="PIRNR028513"/>
    </source>
</evidence>
<dbReference type="GO" id="GO:0015221">
    <property type="term" value="F:lipopolysaccharide transmembrane transporter activity"/>
    <property type="evidence" value="ECO:0007669"/>
    <property type="project" value="InterPro"/>
</dbReference>
<keyword evidence="9" id="KW-1185">Reference proteome</keyword>
<comment type="function">
    <text evidence="6">Involved in the assembly of lipopolysaccharide (LPS). Required for the translocation of LPS from the inner membrane to the outer membrane. Facilitates the transfer of LPS from the inner membrane to the periplasmic protein LptA. Could be a docking site for LptA.</text>
</comment>
<evidence type="ECO:0000256" key="2">
    <source>
        <dbReference type="ARBA" id="ARBA00022519"/>
    </source>
</evidence>
<keyword evidence="4 6" id="KW-1133">Transmembrane helix</keyword>
<dbReference type="HAMAP" id="MF_01915">
    <property type="entry name" value="LPS_assembly_LptC"/>
    <property type="match status" value="1"/>
</dbReference>
<protein>
    <recommendedName>
        <fullName evidence="6 7">Lipopolysaccharide export system protein LptC</fullName>
    </recommendedName>
</protein>
<dbReference type="PANTHER" id="PTHR37481">
    <property type="entry name" value="LIPOPOLYSACCHARIDE EXPORT SYSTEM PROTEIN LPTC"/>
    <property type="match status" value="1"/>
</dbReference>
<comment type="subcellular location">
    <subcellularLocation>
        <location evidence="6">Cell inner membrane</location>
        <topology evidence="6">Single-pass membrane protein</topology>
    </subcellularLocation>
</comment>
<dbReference type="Proteomes" id="UP000190023">
    <property type="component" value="Unassembled WGS sequence"/>
</dbReference>
<dbReference type="InterPro" id="IPR026265">
    <property type="entry name" value="LptC"/>
</dbReference>
<keyword evidence="5 6" id="KW-0472">Membrane</keyword>
<feature type="transmembrane region" description="Helical" evidence="6">
    <location>
        <begin position="6"/>
        <end position="23"/>
    </location>
</feature>
<sequence>MNIRWNIILSIIAITLLAWFYSLNQEKQEHSALVKSENGPEYSGANMHTAVFSPVGQKQYLATADKVEHYANNGETKFILPKLYLYELTQDSPKQSWSISANNAILTKDNLLFLNGNVQVDSLLESRKLQKIETQSAVIDLKTQDISSDSSVKINGYNFYSTGLKLQGNLQQQIATLKEQVKTYYEIKK</sequence>
<keyword evidence="3 6" id="KW-0812">Transmembrane</keyword>
<dbReference type="STRING" id="123822.B0188_09440"/>
<reference evidence="8 9" key="1">
    <citation type="submission" date="2017-02" db="EMBL/GenBank/DDBJ databases">
        <title>Draft genome sequence of Haemophilus felis CCUG 31170 type strain.</title>
        <authorList>
            <person name="Engstrom-Jakobsson H."/>
            <person name="Salva-Serra F."/>
            <person name="Thorell K."/>
            <person name="Gonzales-Siles L."/>
            <person name="Karlsson R."/>
            <person name="Boulund F."/>
            <person name="Engstrand L."/>
            <person name="Kristiansson E."/>
            <person name="Moore E."/>
        </authorList>
    </citation>
    <scope>NUCLEOTIDE SEQUENCE [LARGE SCALE GENOMIC DNA]</scope>
    <source>
        <strain evidence="8 9">CCUG 31170</strain>
    </source>
</reference>
<evidence type="ECO:0000256" key="1">
    <source>
        <dbReference type="ARBA" id="ARBA00022475"/>
    </source>
</evidence>
<evidence type="ECO:0000256" key="5">
    <source>
        <dbReference type="ARBA" id="ARBA00023136"/>
    </source>
</evidence>
<keyword evidence="2 6" id="KW-0997">Cell inner membrane</keyword>
<dbReference type="PIRSF" id="PIRSF028513">
    <property type="entry name" value="LptC"/>
    <property type="match status" value="1"/>
</dbReference>
<dbReference type="GO" id="GO:0043165">
    <property type="term" value="P:Gram-negative-bacterium-type cell outer membrane assembly"/>
    <property type="evidence" value="ECO:0007669"/>
    <property type="project" value="UniProtKB-UniRule"/>
</dbReference>
<dbReference type="NCBIfam" id="TIGR04409">
    <property type="entry name" value="LptC_YrbK"/>
    <property type="match status" value="1"/>
</dbReference>
<accession>A0A1T0AWD3</accession>
<comment type="function">
    <text evidence="7">Required for the translocation of lipopolysaccharide (LPS) from the inner membrane to the outer membrane.</text>
</comment>
<gene>
    <name evidence="6" type="primary">lptC</name>
    <name evidence="8" type="ORF">B0188_09440</name>
</gene>
<dbReference type="Pfam" id="PF06835">
    <property type="entry name" value="LptC"/>
    <property type="match status" value="1"/>
</dbReference>
<name>A0A1T0AWD3_9PAST</name>
<evidence type="ECO:0000256" key="6">
    <source>
        <dbReference type="HAMAP-Rule" id="MF_01915"/>
    </source>
</evidence>
<evidence type="ECO:0000313" key="9">
    <source>
        <dbReference type="Proteomes" id="UP000190023"/>
    </source>
</evidence>
<dbReference type="EMBL" id="MUYB01000041">
    <property type="protein sequence ID" value="OOS01890.1"/>
    <property type="molecule type" value="Genomic_DNA"/>
</dbReference>
<evidence type="ECO:0000313" key="8">
    <source>
        <dbReference type="EMBL" id="OOS01890.1"/>
    </source>
</evidence>
<comment type="subunit">
    <text evidence="6">Component of the lipopolysaccharide transport and assembly complex. Interacts with LptA and the LptBFG transporter complex.</text>
</comment>
<comment type="caution">
    <text evidence="8">The sequence shown here is derived from an EMBL/GenBank/DDBJ whole genome shotgun (WGS) entry which is preliminary data.</text>
</comment>